<gene>
    <name evidence="1" type="ORF">ACFQ1S_11530</name>
</gene>
<proteinExistence type="predicted"/>
<evidence type="ECO:0000313" key="1">
    <source>
        <dbReference type="EMBL" id="MFD1046150.1"/>
    </source>
</evidence>
<organism evidence="1 2">
    <name type="scientific">Kibdelosporangium lantanae</name>
    <dbReference type="NCBI Taxonomy" id="1497396"/>
    <lineage>
        <taxon>Bacteria</taxon>
        <taxon>Bacillati</taxon>
        <taxon>Actinomycetota</taxon>
        <taxon>Actinomycetes</taxon>
        <taxon>Pseudonocardiales</taxon>
        <taxon>Pseudonocardiaceae</taxon>
        <taxon>Kibdelosporangium</taxon>
    </lineage>
</organism>
<evidence type="ECO:0000313" key="2">
    <source>
        <dbReference type="Proteomes" id="UP001597045"/>
    </source>
</evidence>
<sequence>MTIALLLLVLALIVYGLERNHYRMSKPRPRLHGNTDAFWPY</sequence>
<keyword evidence="2" id="KW-1185">Reference proteome</keyword>
<dbReference type="EMBL" id="JBHTIS010000538">
    <property type="protein sequence ID" value="MFD1046150.1"/>
    <property type="molecule type" value="Genomic_DNA"/>
</dbReference>
<name>A0ABW3MB20_9PSEU</name>
<protein>
    <submittedName>
        <fullName evidence="1">Uncharacterized protein</fullName>
    </submittedName>
</protein>
<dbReference type="Proteomes" id="UP001597045">
    <property type="component" value="Unassembled WGS sequence"/>
</dbReference>
<accession>A0ABW3MB20</accession>
<comment type="caution">
    <text evidence="1">The sequence shown here is derived from an EMBL/GenBank/DDBJ whole genome shotgun (WGS) entry which is preliminary data.</text>
</comment>
<reference evidence="2" key="1">
    <citation type="journal article" date="2019" name="Int. J. Syst. Evol. Microbiol.">
        <title>The Global Catalogue of Microorganisms (GCM) 10K type strain sequencing project: providing services to taxonomists for standard genome sequencing and annotation.</title>
        <authorList>
            <consortium name="The Broad Institute Genomics Platform"/>
            <consortium name="The Broad Institute Genome Sequencing Center for Infectious Disease"/>
            <person name="Wu L."/>
            <person name="Ma J."/>
        </authorList>
    </citation>
    <scope>NUCLEOTIDE SEQUENCE [LARGE SCALE GENOMIC DNA]</scope>
    <source>
        <strain evidence="2">JCM 31486</strain>
    </source>
</reference>